<protein>
    <submittedName>
        <fullName evidence="2">Uncharacterized protein</fullName>
    </submittedName>
</protein>
<name>C5KB50_PERM5</name>
<sequence length="119" mass="13604">MLTIITMRVGQGAILIIRPISGSMTTDYYDDEYSAWDASRSVHRRGWHSSSDEFRRPGEDSDSDLGDGLGLRKRWKDTDNPESMTVGQMASLYLMREAKKRYEPIELLLFIETNLGVLD</sequence>
<organism evidence="3">
    <name type="scientific">Perkinsus marinus (strain ATCC 50983 / TXsc)</name>
    <dbReference type="NCBI Taxonomy" id="423536"/>
    <lineage>
        <taxon>Eukaryota</taxon>
        <taxon>Sar</taxon>
        <taxon>Alveolata</taxon>
        <taxon>Perkinsozoa</taxon>
        <taxon>Perkinsea</taxon>
        <taxon>Perkinsida</taxon>
        <taxon>Perkinsidae</taxon>
        <taxon>Perkinsus</taxon>
    </lineage>
</organism>
<dbReference type="EMBL" id="GG671811">
    <property type="protein sequence ID" value="EER18376.1"/>
    <property type="molecule type" value="Genomic_DNA"/>
</dbReference>
<reference evidence="2 3" key="1">
    <citation type="submission" date="2008-07" db="EMBL/GenBank/DDBJ databases">
        <authorList>
            <person name="El-Sayed N."/>
            <person name="Caler E."/>
            <person name="Inman J."/>
            <person name="Amedeo P."/>
            <person name="Hass B."/>
            <person name="Wortman J."/>
        </authorList>
    </citation>
    <scope>NUCLEOTIDE SEQUENCE [LARGE SCALE GENOMIC DNA]</scope>
    <source>
        <strain evidence="3">ATCC 50983 / TXsc</strain>
    </source>
</reference>
<dbReference type="RefSeq" id="XP_002786580.1">
    <property type="nucleotide sequence ID" value="XM_002786534.1"/>
</dbReference>
<evidence type="ECO:0000256" key="1">
    <source>
        <dbReference type="SAM" id="MobiDB-lite"/>
    </source>
</evidence>
<evidence type="ECO:0000313" key="2">
    <source>
        <dbReference type="EMBL" id="EER18376.1"/>
    </source>
</evidence>
<dbReference type="InParanoid" id="C5KB50"/>
<proteinExistence type="predicted"/>
<feature type="region of interest" description="Disordered" evidence="1">
    <location>
        <begin position="40"/>
        <end position="82"/>
    </location>
</feature>
<feature type="compositionally biased region" description="Basic and acidic residues" evidence="1">
    <location>
        <begin position="50"/>
        <end position="59"/>
    </location>
</feature>
<accession>C5KB50</accession>
<gene>
    <name evidence="2" type="ORF">Pmar_PMAR005286</name>
</gene>
<dbReference type="Proteomes" id="UP000007800">
    <property type="component" value="Unassembled WGS sequence"/>
</dbReference>
<dbReference type="GeneID" id="9049182"/>
<dbReference type="AlphaFoldDB" id="C5KB50"/>
<evidence type="ECO:0000313" key="3">
    <source>
        <dbReference type="Proteomes" id="UP000007800"/>
    </source>
</evidence>
<keyword evidence="3" id="KW-1185">Reference proteome</keyword>